<dbReference type="Proteomes" id="UP000053237">
    <property type="component" value="Unassembled WGS sequence"/>
</dbReference>
<gene>
    <name evidence="4" type="ORF">BN9_097160</name>
</gene>
<organism evidence="4 5">
    <name type="scientific">Albugo candida</name>
    <dbReference type="NCBI Taxonomy" id="65357"/>
    <lineage>
        <taxon>Eukaryota</taxon>
        <taxon>Sar</taxon>
        <taxon>Stramenopiles</taxon>
        <taxon>Oomycota</taxon>
        <taxon>Peronosporomycetes</taxon>
        <taxon>Albuginales</taxon>
        <taxon>Albuginaceae</taxon>
        <taxon>Albugo</taxon>
    </lineage>
</organism>
<feature type="domain" description="CCHC-type" evidence="3">
    <location>
        <begin position="157"/>
        <end position="170"/>
    </location>
</feature>
<evidence type="ECO:0000256" key="1">
    <source>
        <dbReference type="PROSITE-ProRule" id="PRU00047"/>
    </source>
</evidence>
<keyword evidence="1" id="KW-0863">Zinc-finger</keyword>
<evidence type="ECO:0000313" key="5">
    <source>
        <dbReference type="Proteomes" id="UP000053237"/>
    </source>
</evidence>
<dbReference type="InterPro" id="IPR001878">
    <property type="entry name" value="Znf_CCHC"/>
</dbReference>
<dbReference type="InterPro" id="IPR036875">
    <property type="entry name" value="Znf_CCHC_sf"/>
</dbReference>
<dbReference type="AlphaFoldDB" id="A0A024GPU6"/>
<evidence type="ECO:0000259" key="3">
    <source>
        <dbReference type="PROSITE" id="PS50158"/>
    </source>
</evidence>
<dbReference type="SUPFAM" id="SSF57756">
    <property type="entry name" value="Retrovirus zinc finger-like domains"/>
    <property type="match status" value="1"/>
</dbReference>
<dbReference type="Pfam" id="PF00098">
    <property type="entry name" value="zf-CCHC"/>
    <property type="match status" value="1"/>
</dbReference>
<feature type="region of interest" description="Disordered" evidence="2">
    <location>
        <begin position="83"/>
        <end position="109"/>
    </location>
</feature>
<dbReference type="GO" id="GO:0003676">
    <property type="term" value="F:nucleic acid binding"/>
    <property type="evidence" value="ECO:0007669"/>
    <property type="project" value="InterPro"/>
</dbReference>
<dbReference type="EMBL" id="CAIX01000234">
    <property type="protein sequence ID" value="CCI48566.1"/>
    <property type="molecule type" value="Genomic_DNA"/>
</dbReference>
<accession>A0A024GPU6</accession>
<dbReference type="OrthoDB" id="8026949at2759"/>
<keyword evidence="1" id="KW-0862">Zinc</keyword>
<evidence type="ECO:0000313" key="4">
    <source>
        <dbReference type="EMBL" id="CCI48566.1"/>
    </source>
</evidence>
<keyword evidence="1" id="KW-0479">Metal-binding</keyword>
<proteinExistence type="predicted"/>
<dbReference type="SMART" id="SM00343">
    <property type="entry name" value="ZnF_C2HC"/>
    <property type="match status" value="2"/>
</dbReference>
<dbReference type="Gene3D" id="4.10.60.10">
    <property type="entry name" value="Zinc finger, CCHC-type"/>
    <property type="match status" value="1"/>
</dbReference>
<comment type="caution">
    <text evidence="4">The sequence shown here is derived from an EMBL/GenBank/DDBJ whole genome shotgun (WGS) entry which is preliminary data.</text>
</comment>
<feature type="compositionally biased region" description="Basic and acidic residues" evidence="2">
    <location>
        <begin position="83"/>
        <end position="93"/>
    </location>
</feature>
<protein>
    <recommendedName>
        <fullName evidence="3">CCHC-type domain-containing protein</fullName>
    </recommendedName>
</protein>
<sequence length="240" mass="27624">MLRAILTPFRRPPTRTCAVSIGNRVARHFSAAHDNDSSNPFGYNPFERLLQNVQQETNVVAPKGNKQDTQTQLAKFQVQDENARPISQDHHSSESFPSQNSLRRNRKRRQKYKQLLISHIVSSERLDYEKGIRAQNGNVKRMYMQHIRRKADRDRVCRNCGELGHVARNCLLPVICRVCGDIGHSQHECQLTAKKQNRALIDKPLQSLLLENDGPARFDQEIEEYLAIPKRIPQKKPESA</sequence>
<dbReference type="PROSITE" id="PS50158">
    <property type="entry name" value="ZF_CCHC"/>
    <property type="match status" value="1"/>
</dbReference>
<reference evidence="4 5" key="1">
    <citation type="submission" date="2012-05" db="EMBL/GenBank/DDBJ databases">
        <title>Recombination and specialization in a pathogen metapopulation.</title>
        <authorList>
            <person name="Gardiner A."/>
            <person name="Kemen E."/>
            <person name="Schultz-Larsen T."/>
            <person name="MacLean D."/>
            <person name="Van Oosterhout C."/>
            <person name="Jones J.D.G."/>
        </authorList>
    </citation>
    <scope>NUCLEOTIDE SEQUENCE [LARGE SCALE GENOMIC DNA]</scope>
    <source>
        <strain evidence="4 5">Ac Nc2</strain>
    </source>
</reference>
<dbReference type="InParanoid" id="A0A024GPU6"/>
<dbReference type="GO" id="GO:0008270">
    <property type="term" value="F:zinc ion binding"/>
    <property type="evidence" value="ECO:0007669"/>
    <property type="project" value="UniProtKB-KW"/>
</dbReference>
<evidence type="ECO:0000256" key="2">
    <source>
        <dbReference type="SAM" id="MobiDB-lite"/>
    </source>
</evidence>
<keyword evidence="5" id="KW-1185">Reference proteome</keyword>
<name>A0A024GPU6_9STRA</name>